<dbReference type="GO" id="GO:0005634">
    <property type="term" value="C:nucleus"/>
    <property type="evidence" value="ECO:0007669"/>
    <property type="project" value="UniProtKB-SubCell"/>
</dbReference>
<proteinExistence type="inferred from homology"/>
<feature type="compositionally biased region" description="Acidic residues" evidence="8">
    <location>
        <begin position="410"/>
        <end position="426"/>
    </location>
</feature>
<keyword evidence="7" id="KW-0175">Coiled coil</keyword>
<evidence type="ECO:0000256" key="4">
    <source>
        <dbReference type="ARBA" id="ARBA00023125"/>
    </source>
</evidence>
<keyword evidence="4" id="KW-0238">DNA-binding</keyword>
<evidence type="ECO:0000256" key="8">
    <source>
        <dbReference type="SAM" id="MobiDB-lite"/>
    </source>
</evidence>
<dbReference type="InParanoid" id="A0BGH3"/>
<feature type="region of interest" description="Disordered" evidence="8">
    <location>
        <begin position="70"/>
        <end position="97"/>
    </location>
</feature>
<evidence type="ECO:0000256" key="7">
    <source>
        <dbReference type="SAM" id="Coils"/>
    </source>
</evidence>
<evidence type="ECO:0000259" key="9">
    <source>
        <dbReference type="Pfam" id="PF00170"/>
    </source>
</evidence>
<dbReference type="PANTHER" id="PTHR47416:SF8">
    <property type="entry name" value="BASIC-LEUCINE ZIPPER TRANSCRIPTION FACTOR E-RELATED"/>
    <property type="match status" value="1"/>
</dbReference>
<dbReference type="CDD" id="cd14811">
    <property type="entry name" value="bZIP_u2"/>
    <property type="match status" value="1"/>
</dbReference>
<evidence type="ECO:0000256" key="3">
    <source>
        <dbReference type="ARBA" id="ARBA00023015"/>
    </source>
</evidence>
<feature type="compositionally biased region" description="Basic and acidic residues" evidence="8">
    <location>
        <begin position="84"/>
        <end position="94"/>
    </location>
</feature>
<evidence type="ECO:0000256" key="2">
    <source>
        <dbReference type="ARBA" id="ARBA00007163"/>
    </source>
</evidence>
<name>A0BGH3_PARTE</name>
<feature type="region of interest" description="Disordered" evidence="8">
    <location>
        <begin position="122"/>
        <end position="141"/>
    </location>
</feature>
<dbReference type="Proteomes" id="UP000000600">
    <property type="component" value="Unassembled WGS sequence"/>
</dbReference>
<feature type="coiled-coil region" evidence="7">
    <location>
        <begin position="165"/>
        <end position="192"/>
    </location>
</feature>
<dbReference type="Pfam" id="PF00170">
    <property type="entry name" value="bZIP_1"/>
    <property type="match status" value="1"/>
</dbReference>
<dbReference type="KEGG" id="ptm:GSPATT00028675001"/>
<comment type="subcellular location">
    <subcellularLocation>
        <location evidence="1">Nucleus</location>
    </subcellularLocation>
</comment>
<dbReference type="Gene3D" id="1.20.5.170">
    <property type="match status" value="1"/>
</dbReference>
<dbReference type="GeneID" id="5010822"/>
<dbReference type="GO" id="GO:0003700">
    <property type="term" value="F:DNA-binding transcription factor activity"/>
    <property type="evidence" value="ECO:0007669"/>
    <property type="project" value="InterPro"/>
</dbReference>
<dbReference type="EMBL" id="CT867993">
    <property type="protein sequence ID" value="CAK57640.1"/>
    <property type="molecule type" value="Genomic_DNA"/>
</dbReference>
<accession>A0BGH3</accession>
<dbReference type="eggNOG" id="ENOG502RR9D">
    <property type="taxonomic scope" value="Eukaryota"/>
</dbReference>
<feature type="region of interest" description="Disordered" evidence="8">
    <location>
        <begin position="410"/>
        <end position="435"/>
    </location>
</feature>
<dbReference type="OrthoDB" id="306111at2759"/>
<feature type="domain" description="BZIP" evidence="9">
    <location>
        <begin position="152"/>
        <end position="188"/>
    </location>
</feature>
<evidence type="ECO:0000313" key="10">
    <source>
        <dbReference type="EMBL" id="CAK57640.1"/>
    </source>
</evidence>
<keyword evidence="11" id="KW-1185">Reference proteome</keyword>
<dbReference type="InterPro" id="IPR046347">
    <property type="entry name" value="bZIP_sf"/>
</dbReference>
<evidence type="ECO:0000256" key="5">
    <source>
        <dbReference type="ARBA" id="ARBA00023163"/>
    </source>
</evidence>
<evidence type="ECO:0000256" key="1">
    <source>
        <dbReference type="ARBA" id="ARBA00004123"/>
    </source>
</evidence>
<feature type="compositionally biased region" description="Basic and acidic residues" evidence="8">
    <location>
        <begin position="128"/>
        <end position="138"/>
    </location>
</feature>
<protein>
    <recommendedName>
        <fullName evidence="9">BZIP domain-containing protein</fullName>
    </recommendedName>
</protein>
<dbReference type="RefSeq" id="XP_001425038.1">
    <property type="nucleotide sequence ID" value="XM_001425001.1"/>
</dbReference>
<keyword evidence="5" id="KW-0804">Transcription</keyword>
<keyword evidence="3" id="KW-0805">Transcription regulation</keyword>
<reference evidence="10 11" key="1">
    <citation type="journal article" date="2006" name="Nature">
        <title>Global trends of whole-genome duplications revealed by the ciliate Paramecium tetraurelia.</title>
        <authorList>
            <consortium name="Genoscope"/>
            <person name="Aury J.-M."/>
            <person name="Jaillon O."/>
            <person name="Duret L."/>
            <person name="Noel B."/>
            <person name="Jubin C."/>
            <person name="Porcel B.M."/>
            <person name="Segurens B."/>
            <person name="Daubin V."/>
            <person name="Anthouard V."/>
            <person name="Aiach N."/>
            <person name="Arnaiz O."/>
            <person name="Billaut A."/>
            <person name="Beisson J."/>
            <person name="Blanc I."/>
            <person name="Bouhouche K."/>
            <person name="Camara F."/>
            <person name="Duharcourt S."/>
            <person name="Guigo R."/>
            <person name="Gogendeau D."/>
            <person name="Katinka M."/>
            <person name="Keller A.-M."/>
            <person name="Kissmehl R."/>
            <person name="Klotz C."/>
            <person name="Koll F."/>
            <person name="Le Moue A."/>
            <person name="Lepere C."/>
            <person name="Malinsky S."/>
            <person name="Nowacki M."/>
            <person name="Nowak J.K."/>
            <person name="Plattner H."/>
            <person name="Poulain J."/>
            <person name="Ruiz F."/>
            <person name="Serrano V."/>
            <person name="Zagulski M."/>
            <person name="Dessen P."/>
            <person name="Betermier M."/>
            <person name="Weissenbach J."/>
            <person name="Scarpelli C."/>
            <person name="Schachter V."/>
            <person name="Sperling L."/>
            <person name="Meyer E."/>
            <person name="Cohen J."/>
            <person name="Wincker P."/>
        </authorList>
    </citation>
    <scope>NUCLEOTIDE SEQUENCE [LARGE SCALE GENOMIC DNA]</scope>
    <source>
        <strain evidence="10 11">Stock d4-2</strain>
    </source>
</reference>
<keyword evidence="6" id="KW-0539">Nucleus</keyword>
<dbReference type="HOGENOM" id="CLU_051592_0_0_1"/>
<dbReference type="GO" id="GO:0003677">
    <property type="term" value="F:DNA binding"/>
    <property type="evidence" value="ECO:0007669"/>
    <property type="project" value="UniProtKB-KW"/>
</dbReference>
<dbReference type="AlphaFoldDB" id="A0BGH3"/>
<dbReference type="SUPFAM" id="SSF57959">
    <property type="entry name" value="Leucine zipper domain"/>
    <property type="match status" value="1"/>
</dbReference>
<sequence>MYNQNNEKVNSLFDLVENDFMVNYLMDPPHAFPRTNSNQNFIGLQQNFSLLDNQYEPMDLKQEEPILDAKKQKQKKRKTQKSNQSEHTKQKDPFQYKNNLKNTYINKITNLVQQDSQKLLQQQQAKFRTSEEDRHDKNNSVSYQEIEDSTQAKLLRNRECARNSRKRKKIYIELLEHRVKQLNDELEKQKLLNKTSAGYLNKMSQNQQVFVHQNVSQLQGFFLGRQQLYEKLEKSIQNKADDNELNLLLDSMRFRVGGGGKERVSASNYFFNQILEICFPVHVRYMLWAASESKDLFADQQDQQLQEGQPQWLLDLTNDLQITEAQKKQMKKSQRRIISDKNKLLEILSQFQEIKEQLYNKTSQVENFVDELRNILNPTQVGKFLIGLEKNKFKREMAISKIWNIFDDQSEDEEGDVEVKEEDSVEEPAKKKVQI</sequence>
<evidence type="ECO:0000313" key="11">
    <source>
        <dbReference type="Proteomes" id="UP000000600"/>
    </source>
</evidence>
<comment type="similarity">
    <text evidence="2">Belongs to the bZIP family.</text>
</comment>
<dbReference type="OMA" id="LMDPPHA"/>
<dbReference type="PANTHER" id="PTHR47416">
    <property type="entry name" value="BASIC-LEUCINE ZIPPER TRANSCRIPTION FACTOR F-RELATED"/>
    <property type="match status" value="1"/>
</dbReference>
<evidence type="ECO:0000256" key="6">
    <source>
        <dbReference type="ARBA" id="ARBA00023242"/>
    </source>
</evidence>
<gene>
    <name evidence="10" type="ORF">GSPATT00028675001</name>
</gene>
<organism evidence="10 11">
    <name type="scientific">Paramecium tetraurelia</name>
    <dbReference type="NCBI Taxonomy" id="5888"/>
    <lineage>
        <taxon>Eukaryota</taxon>
        <taxon>Sar</taxon>
        <taxon>Alveolata</taxon>
        <taxon>Ciliophora</taxon>
        <taxon>Intramacronucleata</taxon>
        <taxon>Oligohymenophorea</taxon>
        <taxon>Peniculida</taxon>
        <taxon>Parameciidae</taxon>
        <taxon>Paramecium</taxon>
    </lineage>
</organism>
<dbReference type="InterPro" id="IPR004827">
    <property type="entry name" value="bZIP"/>
</dbReference>